<evidence type="ECO:0000259" key="3">
    <source>
        <dbReference type="Pfam" id="PF13505"/>
    </source>
</evidence>
<keyword evidence="5" id="KW-1185">Reference proteome</keyword>
<keyword evidence="1 2" id="KW-0732">Signal</keyword>
<evidence type="ECO:0000256" key="2">
    <source>
        <dbReference type="SAM" id="SignalP"/>
    </source>
</evidence>
<dbReference type="Pfam" id="PF13505">
    <property type="entry name" value="OMP_b-brl"/>
    <property type="match status" value="1"/>
</dbReference>
<evidence type="ECO:0000313" key="4">
    <source>
        <dbReference type="EMBL" id="ELR66676.1"/>
    </source>
</evidence>
<accession>L8JCX0</accession>
<dbReference type="SUPFAM" id="SSF56925">
    <property type="entry name" value="OMPA-like"/>
    <property type="match status" value="1"/>
</dbReference>
<dbReference type="InterPro" id="IPR011250">
    <property type="entry name" value="OMP/PagP_B-barrel"/>
</dbReference>
<dbReference type="InterPro" id="IPR027385">
    <property type="entry name" value="Beta-barrel_OMP"/>
</dbReference>
<dbReference type="EMBL" id="AMZO01000006">
    <property type="protein sequence ID" value="ELR66676.1"/>
    <property type="molecule type" value="Genomic_DNA"/>
</dbReference>
<comment type="caution">
    <text evidence="4">The sequence shown here is derived from an EMBL/GenBank/DDBJ whole genome shotgun (WGS) entry which is preliminary data.</text>
</comment>
<dbReference type="Proteomes" id="UP000011134">
    <property type="component" value="Unassembled WGS sequence"/>
</dbReference>
<dbReference type="Gene3D" id="2.40.160.20">
    <property type="match status" value="1"/>
</dbReference>
<name>L8JCX0_9GAMM</name>
<feature type="chain" id="PRO_5003992874" description="Outer membrane protein beta-barrel domain-containing protein" evidence="2">
    <location>
        <begin position="22"/>
        <end position="218"/>
    </location>
</feature>
<evidence type="ECO:0000313" key="5">
    <source>
        <dbReference type="Proteomes" id="UP000011134"/>
    </source>
</evidence>
<evidence type="ECO:0000256" key="1">
    <source>
        <dbReference type="ARBA" id="ARBA00022729"/>
    </source>
</evidence>
<dbReference type="RefSeq" id="WP_007463538.1">
    <property type="nucleotide sequence ID" value="NZ_AMZO01000006.1"/>
</dbReference>
<dbReference type="PATRIC" id="fig|1056511.3.peg.1203"/>
<dbReference type="AlphaFoldDB" id="L8JCX0"/>
<feature type="signal peptide" evidence="2">
    <location>
        <begin position="1"/>
        <end position="21"/>
    </location>
</feature>
<organism evidence="4 5">
    <name type="scientific">Photobacterium marinum</name>
    <dbReference type="NCBI Taxonomy" id="1056511"/>
    <lineage>
        <taxon>Bacteria</taxon>
        <taxon>Pseudomonadati</taxon>
        <taxon>Pseudomonadota</taxon>
        <taxon>Gammaproteobacteria</taxon>
        <taxon>Vibrionales</taxon>
        <taxon>Vibrionaceae</taxon>
        <taxon>Photobacterium</taxon>
    </lineage>
</organism>
<proteinExistence type="predicted"/>
<feature type="domain" description="Outer membrane protein beta-barrel" evidence="3">
    <location>
        <begin position="8"/>
        <end position="218"/>
    </location>
</feature>
<gene>
    <name evidence="4" type="ORF">C942_04374</name>
</gene>
<sequence length="218" mass="23748">MDRLSTAAALLAASLPVSVLAETAEQPEPLSPSQYFVGIKGGISKIGNSDRIVQSNGERVEASESDFEGFAGVDIGIYTPGGQSRLYYSYERHNTDVSFPNTPNYELVASMHLFSADYLFRKNRDITPFVGLHFGYSSVEPDSSSFANFDVSGFVFGLQGGVNWTVVDQLSLELGFRHSLLPSDTQSWTGQDNNGNPVTIESQQKGVSSLYGSVSYRF</sequence>
<dbReference type="OrthoDB" id="5816039at2"/>
<protein>
    <recommendedName>
        <fullName evidence="3">Outer membrane protein beta-barrel domain-containing protein</fullName>
    </recommendedName>
</protein>
<reference evidence="4 5" key="1">
    <citation type="submission" date="2012-12" db="EMBL/GenBank/DDBJ databases">
        <title>Genome Assembly of Photobacterium sp. AK15.</title>
        <authorList>
            <person name="Khatri I."/>
            <person name="Vaidya B."/>
            <person name="Srinivas T.N.R."/>
            <person name="Subramanian S."/>
            <person name="Pinnaka A."/>
        </authorList>
    </citation>
    <scope>NUCLEOTIDE SEQUENCE [LARGE SCALE GENOMIC DNA]</scope>
    <source>
        <strain evidence="4 5">AK15</strain>
    </source>
</reference>